<evidence type="ECO:0000256" key="1">
    <source>
        <dbReference type="ARBA" id="ARBA00004651"/>
    </source>
</evidence>
<dbReference type="AlphaFoldDB" id="A0A198UG01"/>
<name>A0A198UG01_MORCA</name>
<reference evidence="7 8" key="1">
    <citation type="journal article" date="2016" name="Genome Biol. Evol.">
        <title>Comparative Genomic Analyses of the Moraxella catarrhalis Serosensitive and Seroresistant Lineages Demonstrate Their Independent Evolution.</title>
        <authorList>
            <person name="Earl J.P."/>
            <person name="de Vries S.P."/>
            <person name="Ahmed A."/>
            <person name="Powell E."/>
            <person name="Schultz M.P."/>
            <person name="Hermans P.W."/>
            <person name="Hill D.J."/>
            <person name="Zhou Z."/>
            <person name="Constantinidou C.I."/>
            <person name="Hu F.Z."/>
            <person name="Bootsma H.J."/>
            <person name="Ehrlich G.D."/>
        </authorList>
    </citation>
    <scope>NUCLEOTIDE SEQUENCE [LARGE SCALE GENOMIC DNA]</scope>
    <source>
        <strain evidence="7 8">Z7542</strain>
    </source>
</reference>
<sequence length="125" mass="13789">MILKAIMIVFGCLFLGQVIVGLFDLPLPPSVVGLILLFLALQVGLVKLATIEKLAKVLMDYLVLLVVPACISIMQYLDIIRDDFWVLIIGVSASTILVLLTSAGSYTWLRKFQKSHAQTTKNQGR</sequence>
<proteinExistence type="predicted"/>
<feature type="transmembrane region" description="Helical" evidence="6">
    <location>
        <begin position="31"/>
        <end position="49"/>
    </location>
</feature>
<comment type="subcellular location">
    <subcellularLocation>
        <location evidence="1">Cell membrane</location>
        <topology evidence="1">Multi-pass membrane protein</topology>
    </subcellularLocation>
</comment>
<evidence type="ECO:0000256" key="4">
    <source>
        <dbReference type="ARBA" id="ARBA00022989"/>
    </source>
</evidence>
<keyword evidence="5 6" id="KW-0472">Membrane</keyword>
<evidence type="ECO:0000313" key="8">
    <source>
        <dbReference type="Proteomes" id="UP000078228"/>
    </source>
</evidence>
<feature type="transmembrane region" description="Helical" evidence="6">
    <location>
        <begin position="7"/>
        <end position="25"/>
    </location>
</feature>
<dbReference type="Pfam" id="PF03788">
    <property type="entry name" value="LrgA"/>
    <property type="match status" value="1"/>
</dbReference>
<organism evidence="7 8">
    <name type="scientific">Moraxella catarrhalis</name>
    <name type="common">Branhamella catarrhalis</name>
    <dbReference type="NCBI Taxonomy" id="480"/>
    <lineage>
        <taxon>Bacteria</taxon>
        <taxon>Pseudomonadati</taxon>
        <taxon>Pseudomonadota</taxon>
        <taxon>Gammaproteobacteria</taxon>
        <taxon>Moraxellales</taxon>
        <taxon>Moraxellaceae</taxon>
        <taxon>Moraxella</taxon>
    </lineage>
</organism>
<dbReference type="PANTHER" id="PTHR33931">
    <property type="entry name" value="HOLIN-LIKE PROTEIN CIDA-RELATED"/>
    <property type="match status" value="1"/>
</dbReference>
<keyword evidence="8" id="KW-1185">Reference proteome</keyword>
<feature type="transmembrane region" description="Helical" evidence="6">
    <location>
        <begin position="61"/>
        <end position="78"/>
    </location>
</feature>
<evidence type="ECO:0000313" key="7">
    <source>
        <dbReference type="EMBL" id="OAU95353.1"/>
    </source>
</evidence>
<keyword evidence="2" id="KW-1003">Cell membrane</keyword>
<accession>A0A198UG01</accession>
<evidence type="ECO:0000256" key="3">
    <source>
        <dbReference type="ARBA" id="ARBA00022692"/>
    </source>
</evidence>
<feature type="transmembrane region" description="Helical" evidence="6">
    <location>
        <begin position="84"/>
        <end position="109"/>
    </location>
</feature>
<dbReference type="PATRIC" id="fig|480.237.peg.778"/>
<dbReference type="Proteomes" id="UP000078228">
    <property type="component" value="Unassembled WGS sequence"/>
</dbReference>
<dbReference type="GO" id="GO:0005886">
    <property type="term" value="C:plasma membrane"/>
    <property type="evidence" value="ECO:0007669"/>
    <property type="project" value="UniProtKB-SubCell"/>
</dbReference>
<dbReference type="InterPro" id="IPR005538">
    <property type="entry name" value="LrgA/CidA"/>
</dbReference>
<protein>
    <submittedName>
        <fullName evidence="7">Antiholin-like protein LrgA</fullName>
    </submittedName>
</protein>
<dbReference type="OrthoDB" id="385012at2"/>
<gene>
    <name evidence="7" type="ORF">AO384_1544</name>
</gene>
<evidence type="ECO:0000256" key="6">
    <source>
        <dbReference type="SAM" id="Phobius"/>
    </source>
</evidence>
<dbReference type="eggNOG" id="COG1380">
    <property type="taxonomic scope" value="Bacteria"/>
</dbReference>
<evidence type="ECO:0000256" key="5">
    <source>
        <dbReference type="ARBA" id="ARBA00023136"/>
    </source>
</evidence>
<evidence type="ECO:0000256" key="2">
    <source>
        <dbReference type="ARBA" id="ARBA00022475"/>
    </source>
</evidence>
<dbReference type="PANTHER" id="PTHR33931:SF5">
    <property type="entry name" value="UPF0299 MEMBRANE PROTEIN YOHJ"/>
    <property type="match status" value="1"/>
</dbReference>
<keyword evidence="4 6" id="KW-1133">Transmembrane helix</keyword>
<keyword evidence="3 6" id="KW-0812">Transmembrane</keyword>
<comment type="caution">
    <text evidence="7">The sequence shown here is derived from an EMBL/GenBank/DDBJ whole genome shotgun (WGS) entry which is preliminary data.</text>
</comment>
<dbReference type="EMBL" id="LXHC01000024">
    <property type="protein sequence ID" value="OAU95353.1"/>
    <property type="molecule type" value="Genomic_DNA"/>
</dbReference>